<feature type="domain" description="Nudix hydrolase" evidence="1">
    <location>
        <begin position="5"/>
        <end position="134"/>
    </location>
</feature>
<dbReference type="InterPro" id="IPR015797">
    <property type="entry name" value="NUDIX_hydrolase-like_dom_sf"/>
</dbReference>
<dbReference type="PROSITE" id="PS51462">
    <property type="entry name" value="NUDIX"/>
    <property type="match status" value="1"/>
</dbReference>
<dbReference type="Proteomes" id="UP000319342">
    <property type="component" value="Chromosome"/>
</dbReference>
<evidence type="ECO:0000313" key="2">
    <source>
        <dbReference type="EMBL" id="QDU86391.1"/>
    </source>
</evidence>
<protein>
    <recommendedName>
        <fullName evidence="1">Nudix hydrolase domain-containing protein</fullName>
    </recommendedName>
</protein>
<dbReference type="RefSeq" id="WP_145191525.1">
    <property type="nucleotide sequence ID" value="NZ_CP036290.1"/>
</dbReference>
<evidence type="ECO:0000259" key="1">
    <source>
        <dbReference type="PROSITE" id="PS51462"/>
    </source>
</evidence>
<dbReference type="InterPro" id="IPR000086">
    <property type="entry name" value="NUDIX_hydrolase_dom"/>
</dbReference>
<proteinExistence type="predicted"/>
<dbReference type="AlphaFoldDB" id="A0A518D4J0"/>
<organism evidence="2 3">
    <name type="scientific">Rohdeia mirabilis</name>
    <dbReference type="NCBI Taxonomy" id="2528008"/>
    <lineage>
        <taxon>Bacteria</taxon>
        <taxon>Pseudomonadati</taxon>
        <taxon>Planctomycetota</taxon>
        <taxon>Planctomycetia</taxon>
        <taxon>Planctomycetia incertae sedis</taxon>
        <taxon>Rohdeia</taxon>
    </lineage>
</organism>
<name>A0A518D4J0_9BACT</name>
<accession>A0A518D4J0</accession>
<keyword evidence="3" id="KW-1185">Reference proteome</keyword>
<reference evidence="2 3" key="1">
    <citation type="submission" date="2019-02" db="EMBL/GenBank/DDBJ databases">
        <title>Deep-cultivation of Planctomycetes and their phenomic and genomic characterization uncovers novel biology.</title>
        <authorList>
            <person name="Wiegand S."/>
            <person name="Jogler M."/>
            <person name="Boedeker C."/>
            <person name="Pinto D."/>
            <person name="Vollmers J."/>
            <person name="Rivas-Marin E."/>
            <person name="Kohn T."/>
            <person name="Peeters S.H."/>
            <person name="Heuer A."/>
            <person name="Rast P."/>
            <person name="Oberbeckmann S."/>
            <person name="Bunk B."/>
            <person name="Jeske O."/>
            <person name="Meyerdierks A."/>
            <person name="Storesund J.E."/>
            <person name="Kallscheuer N."/>
            <person name="Luecker S."/>
            <person name="Lage O.M."/>
            <person name="Pohl T."/>
            <person name="Merkel B.J."/>
            <person name="Hornburger P."/>
            <person name="Mueller R.-W."/>
            <person name="Bruemmer F."/>
            <person name="Labrenz M."/>
            <person name="Spormann A.M."/>
            <person name="Op den Camp H."/>
            <person name="Overmann J."/>
            <person name="Amann R."/>
            <person name="Jetten M.S.M."/>
            <person name="Mascher T."/>
            <person name="Medema M.H."/>
            <person name="Devos D.P."/>
            <person name="Kaster A.-K."/>
            <person name="Ovreas L."/>
            <person name="Rohde M."/>
            <person name="Galperin M.Y."/>
            <person name="Jogler C."/>
        </authorList>
    </citation>
    <scope>NUCLEOTIDE SEQUENCE [LARGE SCALE GENOMIC DNA]</scope>
    <source>
        <strain evidence="2 3">Pla163</strain>
    </source>
</reference>
<evidence type="ECO:0000313" key="3">
    <source>
        <dbReference type="Proteomes" id="UP000319342"/>
    </source>
</evidence>
<dbReference type="SUPFAM" id="SSF55811">
    <property type="entry name" value="Nudix"/>
    <property type="match status" value="1"/>
</dbReference>
<gene>
    <name evidence="2" type="ORF">Pla163_35420</name>
</gene>
<dbReference type="EMBL" id="CP036290">
    <property type="protein sequence ID" value="QDU86391.1"/>
    <property type="molecule type" value="Genomic_DNA"/>
</dbReference>
<dbReference type="OrthoDB" id="283475at2"/>
<sequence>MVEVVHRVRLFVFSFVDSHPDYLLLRRDQGVEAIWTPLQGRIQFDEKFEGAVLREFRREIGLERPEEVIDLQMPSQFDLGDERVIEWNYACRATPGDPPVALHSDWADYRWSVFQEAFPALEFEQDRAAIIRLHTLLAG</sequence>
<dbReference type="Pfam" id="PF00293">
    <property type="entry name" value="NUDIX"/>
    <property type="match status" value="1"/>
</dbReference>
<dbReference type="Gene3D" id="3.90.79.10">
    <property type="entry name" value="Nucleoside Triphosphate Pyrophosphohydrolase"/>
    <property type="match status" value="1"/>
</dbReference>